<accession>Q47ER8</accession>
<gene>
    <name evidence="1" type="ordered locus">Daro_1917</name>
</gene>
<name>Q47ER8_DECAR</name>
<dbReference type="KEGG" id="dar:Daro_1917"/>
<organism evidence="1">
    <name type="scientific">Dechloromonas aromatica (strain RCB)</name>
    <dbReference type="NCBI Taxonomy" id="159087"/>
    <lineage>
        <taxon>Bacteria</taxon>
        <taxon>Pseudomonadati</taxon>
        <taxon>Pseudomonadota</taxon>
        <taxon>Betaproteobacteria</taxon>
        <taxon>Rhodocyclales</taxon>
        <taxon>Azonexaceae</taxon>
        <taxon>Dechloromonas</taxon>
    </lineage>
</organism>
<protein>
    <submittedName>
        <fullName evidence="1">Uncharacterized protein</fullName>
    </submittedName>
</protein>
<proteinExistence type="predicted"/>
<dbReference type="AlphaFoldDB" id="Q47ER8"/>
<dbReference type="HOGENOM" id="CLU_1254227_0_0_4"/>
<dbReference type="EMBL" id="CP000089">
    <property type="protein sequence ID" value="AAZ46663.1"/>
    <property type="molecule type" value="Genomic_DNA"/>
</dbReference>
<reference evidence="1" key="1">
    <citation type="submission" date="2005-08" db="EMBL/GenBank/DDBJ databases">
        <title>Complete sequence of Dechloromonas aromatica RCB.</title>
        <authorList>
            <person name="Salinero K.K."/>
            <person name="Copeland A."/>
            <person name="Lucas S."/>
            <person name="Lapidus A."/>
            <person name="Barry K."/>
            <person name="Detter J.C."/>
            <person name="Glavina T."/>
            <person name="Hammon N."/>
            <person name="Israni S."/>
            <person name="Pitluck S."/>
            <person name="Di Bartolo G."/>
            <person name="Trong S."/>
            <person name="Schmutz J."/>
            <person name="Larimer F."/>
            <person name="Land M."/>
            <person name="Ivanova N."/>
            <person name="Richardson P."/>
        </authorList>
    </citation>
    <scope>NUCLEOTIDE SEQUENCE</scope>
    <source>
        <strain evidence="1">RCB</strain>
    </source>
</reference>
<dbReference type="STRING" id="159087.Daro_1917"/>
<dbReference type="OrthoDB" id="7061886at2"/>
<evidence type="ECO:0000313" key="1">
    <source>
        <dbReference type="EMBL" id="AAZ46663.1"/>
    </source>
</evidence>
<dbReference type="eggNOG" id="ENOG5033R42">
    <property type="taxonomic scope" value="Bacteria"/>
</dbReference>
<sequence>MNIPNYIGKSPNEILATEFFDSASYLYRGMAWLDYHKRTKQFSALIYACAEGRHGIEYLLFEELVISTGANLSVEDYQKCVNERNRFKKTIAQLSPDYERLQEFTQILASLEASFPKLIYWDHSALMKAWGSLSHYLHWFGARNLTSESATWVASAQAEISKVLEPIWLKITSGQSGLMHPKDMNPVVRDIWERFRLGEIDAPTAKFQLDYLKPLALQNA</sequence>